<dbReference type="GO" id="GO:0051603">
    <property type="term" value="P:proteolysis involved in protein catabolic process"/>
    <property type="evidence" value="ECO:0007669"/>
    <property type="project" value="InterPro"/>
</dbReference>
<dbReference type="PRINTS" id="PR00141">
    <property type="entry name" value="PROTEASOME"/>
</dbReference>
<dbReference type="InterPro" id="IPR023333">
    <property type="entry name" value="Proteasome_suB-type"/>
</dbReference>
<dbReference type="EMBL" id="LR903270">
    <property type="protein sequence ID" value="CAD7251710.1"/>
    <property type="molecule type" value="Genomic_DNA"/>
</dbReference>
<dbReference type="PANTHER" id="PTHR32194">
    <property type="entry name" value="METALLOPROTEASE TLDD"/>
    <property type="match status" value="1"/>
</dbReference>
<feature type="active site" description="Nucleophile" evidence="11">
    <location>
        <position position="55"/>
    </location>
</feature>
<accession>A0A7R9ACL3</accession>
<evidence type="ECO:0000256" key="6">
    <source>
        <dbReference type="ARBA" id="ARBA00022698"/>
    </source>
</evidence>
<dbReference type="Pfam" id="PF00227">
    <property type="entry name" value="Proteasome"/>
    <property type="match status" value="1"/>
</dbReference>
<protein>
    <recommendedName>
        <fullName evidence="3">proteasome endopeptidase complex</fullName>
        <ecNumber evidence="3">3.4.25.1</ecNumber>
    </recommendedName>
</protein>
<dbReference type="GO" id="GO:0004298">
    <property type="term" value="F:threonine-type endopeptidase activity"/>
    <property type="evidence" value="ECO:0007669"/>
    <property type="project" value="UniProtKB-KW"/>
</dbReference>
<dbReference type="GO" id="GO:0005839">
    <property type="term" value="C:proteasome core complex"/>
    <property type="evidence" value="ECO:0007669"/>
    <property type="project" value="InterPro"/>
</dbReference>
<comment type="subcellular location">
    <subcellularLocation>
        <location evidence="2">Nucleus</location>
    </subcellularLocation>
</comment>
<dbReference type="CDD" id="cd03763">
    <property type="entry name" value="proteasome_beta_type_7"/>
    <property type="match status" value="1"/>
</dbReference>
<name>A0A7R9ACL3_9CRUS</name>
<comment type="subunit">
    <text evidence="10">The 26S proteasome consists of a 20S proteasome core and two 19S regulatory subunits. The 20S proteasome core is composed of 28 subunits that are arranged in four stacked rings, resulting in a barrel-shaped structure. The two end rings are each formed by seven alpha subunits, and the two central rings are each formed by seven beta subunits. The catalytic chamber with the active sites is on the inside of the barrel.</text>
</comment>
<evidence type="ECO:0000256" key="5">
    <source>
        <dbReference type="ARBA" id="ARBA00022670"/>
    </source>
</evidence>
<feature type="non-terminal residue" evidence="12">
    <location>
        <position position="1"/>
    </location>
</feature>
<keyword evidence="5" id="KW-0645">Protease</keyword>
<dbReference type="OrthoDB" id="429533at2759"/>
<evidence type="ECO:0000256" key="2">
    <source>
        <dbReference type="ARBA" id="ARBA00004123"/>
    </source>
</evidence>
<keyword evidence="4" id="KW-0963">Cytoplasm</keyword>
<evidence type="ECO:0000256" key="10">
    <source>
        <dbReference type="ARBA" id="ARBA00026071"/>
    </source>
</evidence>
<dbReference type="GO" id="GO:0005737">
    <property type="term" value="C:cytoplasm"/>
    <property type="evidence" value="ECO:0007669"/>
    <property type="project" value="TreeGrafter"/>
</dbReference>
<organism evidence="12">
    <name type="scientific">Darwinula stevensoni</name>
    <dbReference type="NCBI Taxonomy" id="69355"/>
    <lineage>
        <taxon>Eukaryota</taxon>
        <taxon>Metazoa</taxon>
        <taxon>Ecdysozoa</taxon>
        <taxon>Arthropoda</taxon>
        <taxon>Crustacea</taxon>
        <taxon>Oligostraca</taxon>
        <taxon>Ostracoda</taxon>
        <taxon>Podocopa</taxon>
        <taxon>Podocopida</taxon>
        <taxon>Darwinulocopina</taxon>
        <taxon>Darwinuloidea</taxon>
        <taxon>Darwinulidae</taxon>
        <taxon>Darwinula</taxon>
    </lineage>
</organism>
<dbReference type="GO" id="GO:0005634">
    <property type="term" value="C:nucleus"/>
    <property type="evidence" value="ECO:0007669"/>
    <property type="project" value="UniProtKB-SubCell"/>
</dbReference>
<dbReference type="InterPro" id="IPR001353">
    <property type="entry name" value="Proteasome_sua/b"/>
</dbReference>
<dbReference type="InterPro" id="IPR029055">
    <property type="entry name" value="Ntn_hydrolases_N"/>
</dbReference>
<dbReference type="EC" id="3.4.25.1" evidence="3"/>
<keyword evidence="9" id="KW-0539">Nucleus</keyword>
<evidence type="ECO:0000256" key="4">
    <source>
        <dbReference type="ARBA" id="ARBA00022490"/>
    </source>
</evidence>
<keyword evidence="7" id="KW-0378">Hydrolase</keyword>
<evidence type="ECO:0000256" key="11">
    <source>
        <dbReference type="PIRSR" id="PIRSR600243-1"/>
    </source>
</evidence>
<dbReference type="PROSITE" id="PS51476">
    <property type="entry name" value="PROTEASOME_BETA_2"/>
    <property type="match status" value="1"/>
</dbReference>
<dbReference type="Proteomes" id="UP000677054">
    <property type="component" value="Unassembled WGS sequence"/>
</dbReference>
<sequence length="356" mass="38593">LAVLTTSTLPRWGGEILSDHLKTEARAARHLDLVHPNAHLESKGYPVPKATKTGTTICGTVFKDGVILGADSRATSDNIVAEKECQKIYYLVPNITCGAGTAADMEKVAELISSQLELHRLNTGRSVPVVAACRMIKQRLFNYQGYIGAALIVGGVDSTGPHLFEIHPHGSSQTGMFCTMGSGSLACMSVLESRWKENMNLDEAKQMVRDAIKAGITNDLGSGSNVDMCVITKDKVDFIRPYEVVCAKGVSFLKKNSLTVTPSWIPTEVIPSAEQKELDALVSKCQRNEEASRKLCRDLKKYCDTMSSLGKAEVAMTGDLSSSSMCQNDPQLCHLVEGYHALAQQVGQPRCCRAEP</sequence>
<evidence type="ECO:0000256" key="3">
    <source>
        <dbReference type="ARBA" id="ARBA00012039"/>
    </source>
</evidence>
<keyword evidence="6" id="KW-0888">Threonine protease</keyword>
<evidence type="ECO:0000256" key="7">
    <source>
        <dbReference type="ARBA" id="ARBA00022801"/>
    </source>
</evidence>
<dbReference type="SUPFAM" id="SSF56235">
    <property type="entry name" value="N-terminal nucleophile aminohydrolases (Ntn hydrolases)"/>
    <property type="match status" value="1"/>
</dbReference>
<evidence type="ECO:0000256" key="8">
    <source>
        <dbReference type="ARBA" id="ARBA00022942"/>
    </source>
</evidence>
<dbReference type="Gene3D" id="3.60.20.10">
    <property type="entry name" value="Glutamine Phosphoribosylpyrophosphate, subunit 1, domain 1"/>
    <property type="match status" value="1"/>
</dbReference>
<dbReference type="AlphaFoldDB" id="A0A7R9ACL3"/>
<evidence type="ECO:0000313" key="12">
    <source>
        <dbReference type="EMBL" id="CAD7251710.1"/>
    </source>
</evidence>
<dbReference type="EMBL" id="CAJPEV010003753">
    <property type="protein sequence ID" value="CAG0900475.1"/>
    <property type="molecule type" value="Genomic_DNA"/>
</dbReference>
<evidence type="ECO:0000256" key="9">
    <source>
        <dbReference type="ARBA" id="ARBA00023242"/>
    </source>
</evidence>
<gene>
    <name evidence="12" type="ORF">DSTB1V02_LOCUS11472</name>
</gene>
<dbReference type="PANTHER" id="PTHR32194:SF4">
    <property type="entry name" value="PROTEASOME SUBUNIT BETA TYPE-7"/>
    <property type="match status" value="1"/>
</dbReference>
<proteinExistence type="predicted"/>
<keyword evidence="13" id="KW-1185">Reference proteome</keyword>
<evidence type="ECO:0000256" key="1">
    <source>
        <dbReference type="ARBA" id="ARBA00001198"/>
    </source>
</evidence>
<evidence type="ECO:0000313" key="13">
    <source>
        <dbReference type="Proteomes" id="UP000677054"/>
    </source>
</evidence>
<dbReference type="InterPro" id="IPR000243">
    <property type="entry name" value="Pept_T1A_subB"/>
</dbReference>
<keyword evidence="8" id="KW-0647">Proteasome</keyword>
<reference evidence="12" key="1">
    <citation type="submission" date="2020-11" db="EMBL/GenBank/DDBJ databases">
        <authorList>
            <person name="Tran Van P."/>
        </authorList>
    </citation>
    <scope>NUCLEOTIDE SEQUENCE</scope>
</reference>
<comment type="catalytic activity">
    <reaction evidence="1">
        <text>Cleavage of peptide bonds with very broad specificity.</text>
        <dbReference type="EC" id="3.4.25.1"/>
    </reaction>
</comment>